<dbReference type="OrthoDB" id="654134at2759"/>
<dbReference type="PROSITE" id="PS51277">
    <property type="entry name" value="BURP"/>
    <property type="match status" value="1"/>
</dbReference>
<accession>A0A7J9L076</accession>
<evidence type="ECO:0000259" key="1">
    <source>
        <dbReference type="PROSITE" id="PS51277"/>
    </source>
</evidence>
<protein>
    <recommendedName>
        <fullName evidence="1">BURP domain-containing protein</fullName>
    </recommendedName>
</protein>
<organism evidence="2 3">
    <name type="scientific">Gossypium schwendimanii</name>
    <name type="common">Cotton</name>
    <dbReference type="NCBI Taxonomy" id="34291"/>
    <lineage>
        <taxon>Eukaryota</taxon>
        <taxon>Viridiplantae</taxon>
        <taxon>Streptophyta</taxon>
        <taxon>Embryophyta</taxon>
        <taxon>Tracheophyta</taxon>
        <taxon>Spermatophyta</taxon>
        <taxon>Magnoliopsida</taxon>
        <taxon>eudicotyledons</taxon>
        <taxon>Gunneridae</taxon>
        <taxon>Pentapetalae</taxon>
        <taxon>rosids</taxon>
        <taxon>malvids</taxon>
        <taxon>Malvales</taxon>
        <taxon>Malvaceae</taxon>
        <taxon>Malvoideae</taxon>
        <taxon>Gossypium</taxon>
    </lineage>
</organism>
<feature type="domain" description="BURP" evidence="1">
    <location>
        <begin position="1"/>
        <end position="41"/>
    </location>
</feature>
<dbReference type="Proteomes" id="UP000593576">
    <property type="component" value="Unassembled WGS sequence"/>
</dbReference>
<dbReference type="AlphaFoldDB" id="A0A7J9L076"/>
<dbReference type="Pfam" id="PF03181">
    <property type="entry name" value="BURP"/>
    <property type="match status" value="1"/>
</dbReference>
<reference evidence="2 3" key="1">
    <citation type="journal article" date="2019" name="Genome Biol. Evol.">
        <title>Insights into the evolution of the New World diploid cottons (Gossypium, subgenus Houzingenia) based on genome sequencing.</title>
        <authorList>
            <person name="Grover C.E."/>
            <person name="Arick M.A. 2nd"/>
            <person name="Thrash A."/>
            <person name="Conover J.L."/>
            <person name="Sanders W.S."/>
            <person name="Peterson D.G."/>
            <person name="Frelichowski J.E."/>
            <person name="Scheffler J.A."/>
            <person name="Scheffler B.E."/>
            <person name="Wendel J.F."/>
        </authorList>
    </citation>
    <scope>NUCLEOTIDE SEQUENCE [LARGE SCALE GENOMIC DNA]</scope>
    <source>
        <strain evidence="2">1</strain>
        <tissue evidence="2">Leaf</tissue>
    </source>
</reference>
<evidence type="ECO:0000313" key="2">
    <source>
        <dbReference type="EMBL" id="MBA0852123.1"/>
    </source>
</evidence>
<evidence type="ECO:0000313" key="3">
    <source>
        <dbReference type="Proteomes" id="UP000593576"/>
    </source>
</evidence>
<proteinExistence type="predicted"/>
<dbReference type="EMBL" id="JABFAF010000004">
    <property type="protein sequence ID" value="MBA0852123.1"/>
    <property type="molecule type" value="Genomic_DNA"/>
</dbReference>
<name>A0A7J9L076_GOSSC</name>
<comment type="caution">
    <text evidence="2">The sequence shown here is derived from an EMBL/GenBank/DDBJ whole genome shotgun (WGS) entry which is preliminary data.</text>
</comment>
<dbReference type="InterPro" id="IPR004873">
    <property type="entry name" value="BURP_dom"/>
</dbReference>
<sequence length="41" mass="4854">MGETELVCHKKKYPRAVFLCHSIIKTTVYKGSIDGQRWDKW</sequence>
<keyword evidence="3" id="KW-1185">Reference proteome</keyword>
<gene>
    <name evidence="2" type="ORF">Goshw_001587</name>
</gene>